<dbReference type="SUPFAM" id="SSF82185">
    <property type="entry name" value="Histone H3 K4-specific methyltransferase SET7/9 N-terminal domain"/>
    <property type="match status" value="1"/>
</dbReference>
<dbReference type="Pfam" id="PF07661">
    <property type="entry name" value="MORN_2"/>
    <property type="match status" value="2"/>
</dbReference>
<gene>
    <name evidence="1" type="ORF">CA2015_1158</name>
</gene>
<dbReference type="KEGG" id="camu:CA2015_1158"/>
<dbReference type="Proteomes" id="UP000036520">
    <property type="component" value="Chromosome"/>
</dbReference>
<proteinExistence type="predicted"/>
<dbReference type="STRING" id="320787.CA2015_1158"/>
<keyword evidence="2" id="KW-1185">Reference proteome</keyword>
<name>A0A0H4PQQ2_9BACT</name>
<dbReference type="RefSeq" id="WP_048641035.1">
    <property type="nucleotide sequence ID" value="NZ_CP012040.1"/>
</dbReference>
<sequence>MLLIKQIYWFSLLVFGFNTPNGTSDDGVLTPAELEKRTVSDENLILNPNQGIVFYKDEPFTGTGIATYPNGLVSEKITYLNGKRDGVLQRWFENGLLSFEANYERNRRNGMVKSWWSNGKLRSEANFQHGLVHGVQKQWYSSGQLFKVLHIVEGKEEGLQQAWRENGKLFVNYEAKDGRLYGLKRASLCYELEGENIVIDE</sequence>
<dbReference type="OrthoDB" id="6334863at2"/>
<dbReference type="EMBL" id="CP012040">
    <property type="protein sequence ID" value="AKP50607.1"/>
    <property type="molecule type" value="Genomic_DNA"/>
</dbReference>
<dbReference type="AlphaFoldDB" id="A0A0H4PQQ2"/>
<reference evidence="1 2" key="1">
    <citation type="submission" date="2015-07" db="EMBL/GenBank/DDBJ databases">
        <authorList>
            <person name="Kim K.M."/>
        </authorList>
    </citation>
    <scope>NUCLEOTIDE SEQUENCE [LARGE SCALE GENOMIC DNA]</scope>
    <source>
        <strain evidence="1 2">KCTC 12363</strain>
    </source>
</reference>
<evidence type="ECO:0000313" key="2">
    <source>
        <dbReference type="Proteomes" id="UP000036520"/>
    </source>
</evidence>
<accession>A0A0H4PQQ2</accession>
<dbReference type="Gene3D" id="2.20.110.10">
    <property type="entry name" value="Histone H3 K4-specific methyltransferase SET7/9 N-terminal domain"/>
    <property type="match status" value="2"/>
</dbReference>
<protein>
    <submittedName>
        <fullName evidence="1">MORN repeat-containing protein</fullName>
    </submittedName>
</protein>
<organism evidence="1 2">
    <name type="scientific">Cyclobacterium amurskyense</name>
    <dbReference type="NCBI Taxonomy" id="320787"/>
    <lineage>
        <taxon>Bacteria</taxon>
        <taxon>Pseudomonadati</taxon>
        <taxon>Bacteroidota</taxon>
        <taxon>Cytophagia</taxon>
        <taxon>Cytophagales</taxon>
        <taxon>Cyclobacteriaceae</taxon>
        <taxon>Cyclobacterium</taxon>
    </lineage>
</organism>
<dbReference type="InterPro" id="IPR011652">
    <property type="entry name" value="MORN_2"/>
</dbReference>
<evidence type="ECO:0000313" key="1">
    <source>
        <dbReference type="EMBL" id="AKP50607.1"/>
    </source>
</evidence>